<evidence type="ECO:0000256" key="6">
    <source>
        <dbReference type="ARBA" id="ARBA00022679"/>
    </source>
</evidence>
<keyword evidence="10" id="KW-0862">Zinc</keyword>
<feature type="domain" description="SET" evidence="18">
    <location>
        <begin position="806"/>
        <end position="978"/>
    </location>
</feature>
<dbReference type="EMBL" id="JBBCAQ010000003">
    <property type="protein sequence ID" value="KAK7604977.1"/>
    <property type="molecule type" value="Genomic_DNA"/>
</dbReference>
<dbReference type="InterPro" id="IPR041292">
    <property type="entry name" value="Tudor_4"/>
</dbReference>
<dbReference type="PROSITE" id="PS50982">
    <property type="entry name" value="MBD"/>
    <property type="match status" value="1"/>
</dbReference>
<dbReference type="PANTHER" id="PTHR46024">
    <property type="entry name" value="HISTONE-LYSINE N-METHYLTRANSFERASE EGGLESS"/>
    <property type="match status" value="1"/>
</dbReference>
<evidence type="ECO:0000256" key="14">
    <source>
        <dbReference type="ARBA" id="ARBA00023163"/>
    </source>
</evidence>
<dbReference type="Pfam" id="PF18359">
    <property type="entry name" value="Tudor_5"/>
    <property type="match status" value="1"/>
</dbReference>
<dbReference type="GO" id="GO:0005634">
    <property type="term" value="C:nucleus"/>
    <property type="evidence" value="ECO:0007669"/>
    <property type="project" value="UniProtKB-SubCell"/>
</dbReference>
<dbReference type="InterPro" id="IPR046341">
    <property type="entry name" value="SET_dom_sf"/>
</dbReference>
<dbReference type="Gene3D" id="2.170.270.10">
    <property type="entry name" value="SET domain"/>
    <property type="match status" value="1"/>
</dbReference>
<keyword evidence="8" id="KW-0479">Metal-binding</keyword>
<reference evidence="22 23" key="1">
    <citation type="submission" date="2024-03" db="EMBL/GenBank/DDBJ databases">
        <title>Adaptation during the transition from Ophiocordyceps entomopathogen to insect associate is accompanied by gene loss and intensified selection.</title>
        <authorList>
            <person name="Ward C.M."/>
            <person name="Onetto C.A."/>
            <person name="Borneman A.R."/>
        </authorList>
    </citation>
    <scope>NUCLEOTIDE SEQUENCE [LARGE SCALE GENOMIC DNA]</scope>
    <source>
        <strain evidence="22">AWRI1</strain>
        <tissue evidence="22">Single Adult Female</tissue>
    </source>
</reference>
<evidence type="ECO:0000256" key="3">
    <source>
        <dbReference type="ARBA" id="ARBA00022454"/>
    </source>
</evidence>
<keyword evidence="6" id="KW-0808">Transferase</keyword>
<evidence type="ECO:0000259" key="20">
    <source>
        <dbReference type="PROSITE" id="PS50868"/>
    </source>
</evidence>
<evidence type="ECO:0000256" key="5">
    <source>
        <dbReference type="ARBA" id="ARBA00022603"/>
    </source>
</evidence>
<keyword evidence="7" id="KW-0949">S-adenosyl-L-methionine</keyword>
<keyword evidence="4" id="KW-0678">Repressor</keyword>
<evidence type="ECO:0000256" key="12">
    <source>
        <dbReference type="ARBA" id="ARBA00023015"/>
    </source>
</evidence>
<dbReference type="PROSITE" id="PS50867">
    <property type="entry name" value="PRE_SET"/>
    <property type="match status" value="1"/>
</dbReference>
<evidence type="ECO:0000256" key="4">
    <source>
        <dbReference type="ARBA" id="ARBA00022491"/>
    </source>
</evidence>
<dbReference type="Pfam" id="PF00856">
    <property type="entry name" value="SET"/>
    <property type="match status" value="1"/>
</dbReference>
<keyword evidence="15" id="KW-0539">Nucleus</keyword>
<dbReference type="GO" id="GO:0003677">
    <property type="term" value="F:DNA binding"/>
    <property type="evidence" value="ECO:0007669"/>
    <property type="project" value="InterPro"/>
</dbReference>
<dbReference type="GO" id="GO:0008270">
    <property type="term" value="F:zinc ion binding"/>
    <property type="evidence" value="ECO:0007669"/>
    <property type="project" value="InterPro"/>
</dbReference>
<sequence length="1003" mass="115775">MHLVEIEMITECIELSDDDTDDGNNPRGKSQRVRTDCLNVECKFGEEYIDDVPLFVLTYYKVEKLRGLKVCCHCFDEACNYFSDLKDKFLNFESIYAVPPSQYKPVHNIDSDVELISSDDEEKLDDETMEIVRRELPSILRDIMTSENAHFQLNDGSQKMNEALEKLKAEQQEQIEKLRSFQLEIDNLRKSAYKPFQRKIVQVPEIEILDVQPFTDETRIFKSQLQRKRPAPASWTNQDDQSDKECGDVIAVSEEILTPPTNLPPPGNPIVRPKLKPGDLVYVRKDNCKYTWKKSCITAINEDKGYAEYQIKTDMKNHKKSASSFTCRGNDLAYVTTSLFRFSVGVRVIAVIKDGTNTGHGELQYNAGIVAEPPKAVNKFRYLIFFDDGCVQYVPHEHIRLICEPSKNLLDDVPVENRDFLRNYLSYYPERPMVKLIVSNIVEVLFQGNWLRGQVMEVDGSLANIFFPTRERQEWIYRGSSRLRLLFNEFQAAKYRKQTGHRGRIVAGSVDADSPYVEYTRNVEGEENSDENVPVRAVARKSTSAVNKLQKIEKHVKSTERPIPARKIELKLVNAIEPRNFVAHQCGPPCVSWTGYKYSEAKGKGPLAIPLYYGFRRIICYVNVTRRVVIYKAPCGRSLRNMLDVHRYLRITKSSMTVDLFDFDYWVHVLAEFKVEKYNLSIEDVSNGVESVPINCVNYVDSDLPNCMSYLKERLPRENVNLNLDPNFLCGCDCTDDCQDRSRCACWKMTYEGQKLIPNNVIDPNVGYHYRRLPERVLTGIYECNQNCKCSKTSCLNRVVQYPLSQKLQLFKTEKKGWGVRCLTDVPQGAFISVYAGHLLTDTVANEEGKTYGDEYLAELDYIEVIERIKEDYESDVPEDLEEDLKEIRTINIEDMEKKKRKKKFASVRTYYGDREDDVYIMDAKGSGNIGRYLNHSCMPNVFVQNVFVDTHDLRFPWVSFFAQKYINAGSELTWDYNYDIGSVEGTVKLCYCGSPNCRRRLL</sequence>
<dbReference type="SUPFAM" id="SSF54171">
    <property type="entry name" value="DNA-binding domain"/>
    <property type="match status" value="1"/>
</dbReference>
<evidence type="ECO:0000259" key="18">
    <source>
        <dbReference type="PROSITE" id="PS50280"/>
    </source>
</evidence>
<dbReference type="GO" id="GO:0010629">
    <property type="term" value="P:negative regulation of gene expression"/>
    <property type="evidence" value="ECO:0007669"/>
    <property type="project" value="TreeGrafter"/>
</dbReference>
<dbReference type="PROSITE" id="PS50868">
    <property type="entry name" value="POST_SET"/>
    <property type="match status" value="1"/>
</dbReference>
<dbReference type="AlphaFoldDB" id="A0AAN9TWA1"/>
<dbReference type="CDD" id="cd10517">
    <property type="entry name" value="SET_SETDB1"/>
    <property type="match status" value="1"/>
</dbReference>
<keyword evidence="13 16" id="KW-0175">Coiled coil</keyword>
<dbReference type="SMART" id="SM00317">
    <property type="entry name" value="SET"/>
    <property type="match status" value="1"/>
</dbReference>
<evidence type="ECO:0000256" key="1">
    <source>
        <dbReference type="ARBA" id="ARBA00004123"/>
    </source>
</evidence>
<evidence type="ECO:0008006" key="24">
    <source>
        <dbReference type="Google" id="ProtNLM"/>
    </source>
</evidence>
<keyword evidence="5" id="KW-0489">Methyltransferase</keyword>
<dbReference type="SMART" id="SM00468">
    <property type="entry name" value="PreSET"/>
    <property type="match status" value="1"/>
</dbReference>
<dbReference type="Pfam" id="PF18358">
    <property type="entry name" value="Tudor_4"/>
    <property type="match status" value="1"/>
</dbReference>
<gene>
    <name evidence="22" type="ORF">V9T40_006163</name>
</gene>
<keyword evidence="23" id="KW-1185">Reference proteome</keyword>
<evidence type="ECO:0000256" key="13">
    <source>
        <dbReference type="ARBA" id="ARBA00023054"/>
    </source>
</evidence>
<dbReference type="SUPFAM" id="SSF82199">
    <property type="entry name" value="SET domain"/>
    <property type="match status" value="1"/>
</dbReference>
<dbReference type="GO" id="GO:0005694">
    <property type="term" value="C:chromosome"/>
    <property type="evidence" value="ECO:0007669"/>
    <property type="project" value="UniProtKB-SubCell"/>
</dbReference>
<dbReference type="PROSITE" id="PS50280">
    <property type="entry name" value="SET"/>
    <property type="match status" value="1"/>
</dbReference>
<keyword evidence="9" id="KW-0677">Repeat</keyword>
<comment type="caution">
    <text evidence="22">The sequence shown here is derived from an EMBL/GenBank/DDBJ whole genome shotgun (WGS) entry which is preliminary data.</text>
</comment>
<evidence type="ECO:0000256" key="7">
    <source>
        <dbReference type="ARBA" id="ARBA00022691"/>
    </source>
</evidence>
<evidence type="ECO:0000256" key="8">
    <source>
        <dbReference type="ARBA" id="ARBA00022723"/>
    </source>
</evidence>
<evidence type="ECO:0000313" key="22">
    <source>
        <dbReference type="EMBL" id="KAK7604977.1"/>
    </source>
</evidence>
<feature type="domain" description="Post-SET" evidence="20">
    <location>
        <begin position="987"/>
        <end position="1003"/>
    </location>
</feature>
<dbReference type="Pfam" id="PF05033">
    <property type="entry name" value="Pre-SET"/>
    <property type="match status" value="1"/>
</dbReference>
<feature type="domain" description="Pre-SET" evidence="19">
    <location>
        <begin position="730"/>
        <end position="803"/>
    </location>
</feature>
<dbReference type="PANTHER" id="PTHR46024:SF1">
    <property type="entry name" value="HISTONE-LYSINE N-METHYLTRANSFERASE EGGLESS"/>
    <property type="match status" value="1"/>
</dbReference>
<evidence type="ECO:0000256" key="17">
    <source>
        <dbReference type="SAM" id="MobiDB-lite"/>
    </source>
</evidence>
<evidence type="ECO:0000259" key="21">
    <source>
        <dbReference type="PROSITE" id="PS50982"/>
    </source>
</evidence>
<evidence type="ECO:0000256" key="11">
    <source>
        <dbReference type="ARBA" id="ARBA00022853"/>
    </source>
</evidence>
<dbReference type="SMART" id="SM00391">
    <property type="entry name" value="MBD"/>
    <property type="match status" value="1"/>
</dbReference>
<keyword evidence="12" id="KW-0805">Transcription regulation</keyword>
<evidence type="ECO:0000256" key="16">
    <source>
        <dbReference type="SAM" id="Coils"/>
    </source>
</evidence>
<evidence type="ECO:0000256" key="15">
    <source>
        <dbReference type="ARBA" id="ARBA00023242"/>
    </source>
</evidence>
<protein>
    <recommendedName>
        <fullName evidence="24">Histone-lysine N-methyltransferase eggless</fullName>
    </recommendedName>
</protein>
<name>A0AAN9TWA1_9HEMI</name>
<evidence type="ECO:0000256" key="9">
    <source>
        <dbReference type="ARBA" id="ARBA00022737"/>
    </source>
</evidence>
<dbReference type="Gene3D" id="2.30.30.140">
    <property type="match status" value="2"/>
</dbReference>
<dbReference type="InterPro" id="IPR041291">
    <property type="entry name" value="TUDOR_5"/>
</dbReference>
<dbReference type="InterPro" id="IPR001214">
    <property type="entry name" value="SET_dom"/>
</dbReference>
<comment type="subcellular location">
    <subcellularLocation>
        <location evidence="2">Chromosome</location>
    </subcellularLocation>
    <subcellularLocation>
        <location evidence="1">Nucleus</location>
    </subcellularLocation>
</comment>
<accession>A0AAN9TWA1</accession>
<evidence type="ECO:0000256" key="10">
    <source>
        <dbReference type="ARBA" id="ARBA00022833"/>
    </source>
</evidence>
<keyword evidence="3" id="KW-0158">Chromosome</keyword>
<dbReference type="InterPro" id="IPR051516">
    <property type="entry name" value="SETDB_methyltransferase"/>
</dbReference>
<dbReference type="Gene3D" id="3.30.890.10">
    <property type="entry name" value="Methyl-cpg-binding Protein 2, Chain A"/>
    <property type="match status" value="1"/>
</dbReference>
<dbReference type="GO" id="GO:0046974">
    <property type="term" value="F:histone H3K9 methyltransferase activity"/>
    <property type="evidence" value="ECO:0007669"/>
    <property type="project" value="TreeGrafter"/>
</dbReference>
<evidence type="ECO:0000256" key="2">
    <source>
        <dbReference type="ARBA" id="ARBA00004286"/>
    </source>
</evidence>
<dbReference type="Proteomes" id="UP001367676">
    <property type="component" value="Unassembled WGS sequence"/>
</dbReference>
<keyword evidence="11" id="KW-0156">Chromatin regulator</keyword>
<dbReference type="GO" id="GO:0032259">
    <property type="term" value="P:methylation"/>
    <property type="evidence" value="ECO:0007669"/>
    <property type="project" value="UniProtKB-KW"/>
</dbReference>
<dbReference type="GO" id="GO:0070828">
    <property type="term" value="P:heterochromatin organization"/>
    <property type="evidence" value="ECO:0007669"/>
    <property type="project" value="TreeGrafter"/>
</dbReference>
<dbReference type="Pfam" id="PF01429">
    <property type="entry name" value="MBD"/>
    <property type="match status" value="1"/>
</dbReference>
<organism evidence="22 23">
    <name type="scientific">Parthenolecanium corni</name>
    <dbReference type="NCBI Taxonomy" id="536013"/>
    <lineage>
        <taxon>Eukaryota</taxon>
        <taxon>Metazoa</taxon>
        <taxon>Ecdysozoa</taxon>
        <taxon>Arthropoda</taxon>
        <taxon>Hexapoda</taxon>
        <taxon>Insecta</taxon>
        <taxon>Pterygota</taxon>
        <taxon>Neoptera</taxon>
        <taxon>Paraneoptera</taxon>
        <taxon>Hemiptera</taxon>
        <taxon>Sternorrhyncha</taxon>
        <taxon>Coccoidea</taxon>
        <taxon>Coccidae</taxon>
        <taxon>Parthenolecanium</taxon>
    </lineage>
</organism>
<feature type="domain" description="MBD" evidence="21">
    <location>
        <begin position="601"/>
        <end position="670"/>
    </location>
</feature>
<dbReference type="InterPro" id="IPR047232">
    <property type="entry name" value="SETDB1/2-like_MBD"/>
</dbReference>
<dbReference type="CDD" id="cd01395">
    <property type="entry name" value="HMT_MBD"/>
    <property type="match status" value="1"/>
</dbReference>
<evidence type="ECO:0000313" key="23">
    <source>
        <dbReference type="Proteomes" id="UP001367676"/>
    </source>
</evidence>
<dbReference type="InterPro" id="IPR003616">
    <property type="entry name" value="Post-SET_dom"/>
</dbReference>
<feature type="region of interest" description="Disordered" evidence="17">
    <location>
        <begin position="223"/>
        <end position="243"/>
    </location>
</feature>
<evidence type="ECO:0000259" key="19">
    <source>
        <dbReference type="PROSITE" id="PS50867"/>
    </source>
</evidence>
<dbReference type="InterPro" id="IPR001739">
    <property type="entry name" value="Methyl_CpG_DNA-bd"/>
</dbReference>
<keyword evidence="14" id="KW-0804">Transcription</keyword>
<feature type="coiled-coil region" evidence="16">
    <location>
        <begin position="153"/>
        <end position="191"/>
    </location>
</feature>
<dbReference type="InterPro" id="IPR016177">
    <property type="entry name" value="DNA-bd_dom_sf"/>
</dbReference>
<proteinExistence type="predicted"/>
<dbReference type="InterPro" id="IPR007728">
    <property type="entry name" value="Pre-SET_dom"/>
</dbReference>